<comment type="function">
    <text evidence="5">Bidirectionally degrades single-stranded DNA into large acid-insoluble oligonucleotides, which are then degraded further into small acid-soluble oligonucleotides.</text>
</comment>
<comment type="similarity">
    <text evidence="5 6">Belongs to the XseA family.</text>
</comment>
<keyword evidence="11" id="KW-1185">Reference proteome</keyword>
<dbReference type="EC" id="3.1.11.6" evidence="5"/>
<evidence type="ECO:0000256" key="5">
    <source>
        <dbReference type="HAMAP-Rule" id="MF_00378"/>
    </source>
</evidence>
<keyword evidence="7" id="KW-0175">Coiled coil</keyword>
<comment type="subunit">
    <text evidence="5">Heterooligomer composed of large and small subunits.</text>
</comment>
<evidence type="ECO:0000256" key="4">
    <source>
        <dbReference type="ARBA" id="ARBA00022839"/>
    </source>
</evidence>
<evidence type="ECO:0000259" key="8">
    <source>
        <dbReference type="Pfam" id="PF02601"/>
    </source>
</evidence>
<evidence type="ECO:0000259" key="9">
    <source>
        <dbReference type="Pfam" id="PF13742"/>
    </source>
</evidence>
<dbReference type="InterPro" id="IPR025824">
    <property type="entry name" value="OB-fold_nuc-bd_dom"/>
</dbReference>
<dbReference type="InterPro" id="IPR020579">
    <property type="entry name" value="Exonuc_VII_lsu_C"/>
</dbReference>
<dbReference type="Pfam" id="PF02601">
    <property type="entry name" value="Exonuc_VII_L"/>
    <property type="match status" value="1"/>
</dbReference>
<evidence type="ECO:0000256" key="1">
    <source>
        <dbReference type="ARBA" id="ARBA00022490"/>
    </source>
</evidence>
<reference evidence="10" key="1">
    <citation type="submission" date="2022-07" db="EMBL/GenBank/DDBJ databases">
        <title>Alkalimarinus sp. nov., isolated from gut of a Alitta virens.</title>
        <authorList>
            <person name="Yang A.I."/>
            <person name="Shin N.-R."/>
        </authorList>
    </citation>
    <scope>NUCLEOTIDE SEQUENCE</scope>
    <source>
        <strain evidence="10">FA028</strain>
    </source>
</reference>
<dbReference type="GO" id="GO:0006308">
    <property type="term" value="P:DNA catabolic process"/>
    <property type="evidence" value="ECO:0007669"/>
    <property type="project" value="UniProtKB-UniRule"/>
</dbReference>
<keyword evidence="3 5" id="KW-0378">Hydrolase</keyword>
<evidence type="ECO:0000256" key="2">
    <source>
        <dbReference type="ARBA" id="ARBA00022722"/>
    </source>
</evidence>
<evidence type="ECO:0000256" key="3">
    <source>
        <dbReference type="ARBA" id="ARBA00022801"/>
    </source>
</evidence>
<feature type="coiled-coil region" evidence="7">
    <location>
        <begin position="280"/>
        <end position="336"/>
    </location>
</feature>
<evidence type="ECO:0000256" key="6">
    <source>
        <dbReference type="RuleBase" id="RU004355"/>
    </source>
</evidence>
<dbReference type="EMBL" id="CP101527">
    <property type="protein sequence ID" value="UZW75804.1"/>
    <property type="molecule type" value="Genomic_DNA"/>
</dbReference>
<dbReference type="PANTHER" id="PTHR30008:SF0">
    <property type="entry name" value="EXODEOXYRIBONUCLEASE 7 LARGE SUBUNIT"/>
    <property type="match status" value="1"/>
</dbReference>
<dbReference type="AlphaFoldDB" id="A0A9E8HJZ5"/>
<evidence type="ECO:0000256" key="7">
    <source>
        <dbReference type="SAM" id="Coils"/>
    </source>
</evidence>
<feature type="domain" description="OB-fold nucleic acid binding" evidence="9">
    <location>
        <begin position="16"/>
        <end position="109"/>
    </location>
</feature>
<dbReference type="KEGG" id="asem:NNL22_04245"/>
<dbReference type="CDD" id="cd04489">
    <property type="entry name" value="ExoVII_LU_OBF"/>
    <property type="match status" value="1"/>
</dbReference>
<evidence type="ECO:0000313" key="11">
    <source>
        <dbReference type="Proteomes" id="UP001164472"/>
    </source>
</evidence>
<gene>
    <name evidence="5 10" type="primary">xseA</name>
    <name evidence="10" type="ORF">NNL22_04245</name>
</gene>
<evidence type="ECO:0000313" key="10">
    <source>
        <dbReference type="EMBL" id="UZW75804.1"/>
    </source>
</evidence>
<dbReference type="HAMAP" id="MF_00378">
    <property type="entry name" value="Exonuc_7_L"/>
    <property type="match status" value="1"/>
</dbReference>
<dbReference type="InterPro" id="IPR003753">
    <property type="entry name" value="Exonuc_VII_L"/>
</dbReference>
<dbReference type="RefSeq" id="WP_251811553.1">
    <property type="nucleotide sequence ID" value="NZ_CP101527.1"/>
</dbReference>
<dbReference type="GO" id="GO:0008855">
    <property type="term" value="F:exodeoxyribonuclease VII activity"/>
    <property type="evidence" value="ECO:0007669"/>
    <property type="project" value="UniProtKB-UniRule"/>
</dbReference>
<dbReference type="GO" id="GO:0005737">
    <property type="term" value="C:cytoplasm"/>
    <property type="evidence" value="ECO:0007669"/>
    <property type="project" value="UniProtKB-SubCell"/>
</dbReference>
<dbReference type="GO" id="GO:0003676">
    <property type="term" value="F:nucleic acid binding"/>
    <property type="evidence" value="ECO:0007669"/>
    <property type="project" value="InterPro"/>
</dbReference>
<keyword evidence="1 5" id="KW-0963">Cytoplasm</keyword>
<keyword evidence="2 5" id="KW-0540">Nuclease</keyword>
<protein>
    <recommendedName>
        <fullName evidence="5">Exodeoxyribonuclease 7 large subunit</fullName>
        <ecNumber evidence="5">3.1.11.6</ecNumber>
    </recommendedName>
    <alternativeName>
        <fullName evidence="5">Exodeoxyribonuclease VII large subunit</fullName>
        <shortName evidence="5">Exonuclease VII large subunit</shortName>
    </alternativeName>
</protein>
<dbReference type="PANTHER" id="PTHR30008">
    <property type="entry name" value="EXODEOXYRIBONUCLEASE 7 LARGE SUBUNIT"/>
    <property type="match status" value="1"/>
</dbReference>
<sequence length="454" mass="51014">MQSNSFEDMAKKRVSLTVSELNRQVKQLLEASFLQTWVEGELTSFSKPSSGHWYFTLKDNRAQIRCAMFKGHNQRLRFTPKEGDKVVVRAKVSLYEGRGDYQLIVETMEPAGAGDLQKAYEQLKAKLAAEGLFDQTRKQPLPSLPKRIAVVTSPTGAAIHDILTVLNRRFPHISITIYPTAVQGDGAAADIARMIKLANQRKEADMIIVGRGGGSLEDLWAFNEEVVARAIFESSLPIVSAVGHEIDFTIADFVSDYRAPTPSAAAEKISPDQYEWSQNLDHLMERIQHAMRRKLATERQKVDAFSSHIKHPGKKLQEHKARLNELNTRLTQSQNRHLTSLNQAITALQQRLYSQSPAEKIVTANKTLKNEFQKLTRAMQHTLDSRQQQLVRNIQTLEAVSPLATISRGYAIVSNNQNPVIRSISDVKEGEHLKTKLSDGYIHSQVVSTEPSNR</sequence>
<dbReference type="GO" id="GO:0009318">
    <property type="term" value="C:exodeoxyribonuclease VII complex"/>
    <property type="evidence" value="ECO:0007669"/>
    <property type="project" value="UniProtKB-UniRule"/>
</dbReference>
<dbReference type="NCBIfam" id="TIGR00237">
    <property type="entry name" value="xseA"/>
    <property type="match status" value="1"/>
</dbReference>
<proteinExistence type="inferred from homology"/>
<accession>A0A9E8HJZ5</accession>
<dbReference type="Proteomes" id="UP001164472">
    <property type="component" value="Chromosome"/>
</dbReference>
<comment type="catalytic activity">
    <reaction evidence="5 6">
        <text>Exonucleolytic cleavage in either 5'- to 3'- or 3'- to 5'-direction to yield nucleoside 5'-phosphates.</text>
        <dbReference type="EC" id="3.1.11.6"/>
    </reaction>
</comment>
<organism evidence="10 11">
    <name type="scientific">Alkalimarinus sediminis</name>
    <dbReference type="NCBI Taxonomy" id="1632866"/>
    <lineage>
        <taxon>Bacteria</taxon>
        <taxon>Pseudomonadati</taxon>
        <taxon>Pseudomonadota</taxon>
        <taxon>Gammaproteobacteria</taxon>
        <taxon>Alteromonadales</taxon>
        <taxon>Alteromonadaceae</taxon>
        <taxon>Alkalimarinus</taxon>
    </lineage>
</organism>
<comment type="subcellular location">
    <subcellularLocation>
        <location evidence="5 6">Cytoplasm</location>
    </subcellularLocation>
</comment>
<keyword evidence="4 5" id="KW-0269">Exonuclease</keyword>
<name>A0A9E8HJZ5_9ALTE</name>
<dbReference type="Pfam" id="PF13742">
    <property type="entry name" value="tRNA_anti_2"/>
    <property type="match status" value="1"/>
</dbReference>
<feature type="domain" description="Exonuclease VII large subunit C-terminal" evidence="8">
    <location>
        <begin position="132"/>
        <end position="444"/>
    </location>
</feature>